<name>A0A7Y0U146_9ACTO</name>
<dbReference type="EMBL" id="JABCUR010000004">
    <property type="protein sequence ID" value="NMW65035.1"/>
    <property type="molecule type" value="Genomic_DNA"/>
</dbReference>
<evidence type="ECO:0000313" key="6">
    <source>
        <dbReference type="Proteomes" id="UP000578252"/>
    </source>
</evidence>
<dbReference type="Gene3D" id="3.40.50.12780">
    <property type="entry name" value="N-terminal domain of ligase-like"/>
    <property type="match status" value="1"/>
</dbReference>
<gene>
    <name evidence="5" type="ORF">HHJ78_05715</name>
</gene>
<protein>
    <submittedName>
        <fullName evidence="5">AMP-binding protein</fullName>
    </submittedName>
</protein>
<feature type="domain" description="AMP-binding enzyme C-terminal" evidence="4">
    <location>
        <begin position="425"/>
        <end position="499"/>
    </location>
</feature>
<dbReference type="Pfam" id="PF13193">
    <property type="entry name" value="AMP-binding_C"/>
    <property type="match status" value="1"/>
</dbReference>
<dbReference type="PANTHER" id="PTHR43201">
    <property type="entry name" value="ACYL-COA SYNTHETASE"/>
    <property type="match status" value="1"/>
</dbReference>
<dbReference type="AlphaFoldDB" id="A0A7Y0U146"/>
<evidence type="ECO:0000259" key="3">
    <source>
        <dbReference type="Pfam" id="PF00501"/>
    </source>
</evidence>
<reference evidence="5 6" key="1">
    <citation type="submission" date="2020-04" db="EMBL/GenBank/DDBJ databases">
        <title>Antimicrobial susceptibility and clonality of vaginal-derived multi-drug resistant Mobiluncus isolates in China.</title>
        <authorList>
            <person name="Zhang X."/>
        </authorList>
    </citation>
    <scope>NUCLEOTIDE SEQUENCE [LARGE SCALE GENOMIC DNA]</scope>
    <source>
        <strain evidence="5 6">13</strain>
    </source>
</reference>
<keyword evidence="2" id="KW-0436">Ligase</keyword>
<dbReference type="Pfam" id="PF00501">
    <property type="entry name" value="AMP-binding"/>
    <property type="match status" value="1"/>
</dbReference>
<dbReference type="InterPro" id="IPR042099">
    <property type="entry name" value="ANL_N_sf"/>
</dbReference>
<evidence type="ECO:0000256" key="2">
    <source>
        <dbReference type="ARBA" id="ARBA00022598"/>
    </source>
</evidence>
<evidence type="ECO:0000256" key="1">
    <source>
        <dbReference type="ARBA" id="ARBA00006432"/>
    </source>
</evidence>
<dbReference type="InterPro" id="IPR000873">
    <property type="entry name" value="AMP-dep_synth/lig_dom"/>
</dbReference>
<dbReference type="GO" id="GO:0006631">
    <property type="term" value="P:fatty acid metabolic process"/>
    <property type="evidence" value="ECO:0007669"/>
    <property type="project" value="TreeGrafter"/>
</dbReference>
<accession>A0A7Y0U146</accession>
<dbReference type="SUPFAM" id="SSF56801">
    <property type="entry name" value="Acetyl-CoA synthetase-like"/>
    <property type="match status" value="1"/>
</dbReference>
<dbReference type="RefSeq" id="WP_169771887.1">
    <property type="nucleotide sequence ID" value="NZ_JABCUR010000004.1"/>
</dbReference>
<dbReference type="GO" id="GO:0031956">
    <property type="term" value="F:medium-chain fatty acid-CoA ligase activity"/>
    <property type="evidence" value="ECO:0007669"/>
    <property type="project" value="TreeGrafter"/>
</dbReference>
<dbReference type="Gene3D" id="3.30.300.30">
    <property type="match status" value="1"/>
</dbReference>
<evidence type="ECO:0000259" key="4">
    <source>
        <dbReference type="Pfam" id="PF13193"/>
    </source>
</evidence>
<dbReference type="PANTHER" id="PTHR43201:SF5">
    <property type="entry name" value="MEDIUM-CHAIN ACYL-COA LIGASE ACSF2, MITOCHONDRIAL"/>
    <property type="match status" value="1"/>
</dbReference>
<comment type="similarity">
    <text evidence="1">Belongs to the ATP-dependent AMP-binding enzyme family.</text>
</comment>
<dbReference type="InterPro" id="IPR025110">
    <property type="entry name" value="AMP-bd_C"/>
</dbReference>
<dbReference type="Proteomes" id="UP000578252">
    <property type="component" value="Unassembled WGS sequence"/>
</dbReference>
<feature type="domain" description="AMP-dependent synthetase/ligase" evidence="3">
    <location>
        <begin position="25"/>
        <end position="374"/>
    </location>
</feature>
<sequence>MFNVSSNLALRDVWEHMVISRADADFLVFVDVDESASQTYTYAEFDKLVNQTANMLIELGVKQGDKAAVYLPNSVEHVECILALLKIGAVYVPLNSRYTNREMCGIIADSKAKILITSEFLETECCAGYHLTQLLVDDKCSLGYNQRRCLYPSTPPNSIKLQGSDIAEIIYTSGTNSYPKGVLMTNANLIFSGWYVNWQLAMTEEDRYFSSMPISHVNLQLSALFPTITCGCTFLLTSRYSAKRFWCHVRKYEATLVQSMSMIAKTMMCQPVDAEEKNHRVRLVHYFLPISDNEKVQFEERFNVKLLNNYGSTETLVGVITDSPYGLARWPSIGLAGFGYDARIMREGKECSVGEIGEIQIRGIPGISLMAGYYGMPEETSKVLDEEGWYSTRDLGYQDNDGFFYFAGRDADFIKRSGENVSALEVEKILSDCPGVSEVAVVRVPDEIRDEAVKAFVVASDPTLNEATVIKYASAHLADFKVPSIVEFLDALPKGEYGKVQKKLLR</sequence>
<comment type="caution">
    <text evidence="5">The sequence shown here is derived from an EMBL/GenBank/DDBJ whole genome shotgun (WGS) entry which is preliminary data.</text>
</comment>
<dbReference type="InterPro" id="IPR045851">
    <property type="entry name" value="AMP-bd_C_sf"/>
</dbReference>
<evidence type="ECO:0000313" key="5">
    <source>
        <dbReference type="EMBL" id="NMW65035.1"/>
    </source>
</evidence>
<proteinExistence type="inferred from homology"/>
<organism evidence="5 6">
    <name type="scientific">Mobiluncus mulieris</name>
    <dbReference type="NCBI Taxonomy" id="2052"/>
    <lineage>
        <taxon>Bacteria</taxon>
        <taxon>Bacillati</taxon>
        <taxon>Actinomycetota</taxon>
        <taxon>Actinomycetes</taxon>
        <taxon>Actinomycetales</taxon>
        <taxon>Actinomycetaceae</taxon>
        <taxon>Mobiluncus</taxon>
    </lineage>
</organism>